<proteinExistence type="inferred from homology"/>
<dbReference type="InterPro" id="IPR002347">
    <property type="entry name" value="SDR_fam"/>
</dbReference>
<dbReference type="Gene3D" id="3.40.50.720">
    <property type="entry name" value="NAD(P)-binding Rossmann-like Domain"/>
    <property type="match status" value="1"/>
</dbReference>
<accession>A0A1H2K1F1</accession>
<gene>
    <name evidence="3" type="ORF">SAMN04488563_3294</name>
</gene>
<name>A0A1H2K1F1_9ACTN</name>
<evidence type="ECO:0000256" key="1">
    <source>
        <dbReference type="ARBA" id="ARBA00006484"/>
    </source>
</evidence>
<sequence length="287" mass="28578">MPTPGTRQGQPGVRALGQTVGYSHCNERFRGEVALVTGASRGIGAATARAFAAAGAAVVLVARDADALAAVRAGIEADGGTALVVAADLTRADDAARMAEPAVERFGRLDAAVNAAAAHGGRPTPLAGLAVEEWDRTIAVSLRGAFLSLRAEIAAMVPSGGGAIVNVASTTGFEAVAGLAPYVAAKHGLIGLTKTAALDHAADGVRVNAIAPGPTHTEQLDRAGPAARERVAAAVPVHRLGTPDEVAAAALWLCGDQAAFVTGATLAVDGGLLAGQPPFGASVRSRE</sequence>
<protein>
    <submittedName>
        <fullName evidence="3">NAD(P)-dependent dehydrogenase, short-chain alcohol dehydrogenase family</fullName>
    </submittedName>
</protein>
<evidence type="ECO:0000313" key="4">
    <source>
        <dbReference type="Proteomes" id="UP000182977"/>
    </source>
</evidence>
<dbReference type="CDD" id="cd05233">
    <property type="entry name" value="SDR_c"/>
    <property type="match status" value="1"/>
</dbReference>
<dbReference type="AlphaFoldDB" id="A0A1H2K1F1"/>
<keyword evidence="4" id="KW-1185">Reference proteome</keyword>
<evidence type="ECO:0000313" key="3">
    <source>
        <dbReference type="EMBL" id="SDU62281.1"/>
    </source>
</evidence>
<dbReference type="GO" id="GO:0016491">
    <property type="term" value="F:oxidoreductase activity"/>
    <property type="evidence" value="ECO:0007669"/>
    <property type="project" value="UniProtKB-KW"/>
</dbReference>
<organism evidence="3 4">
    <name type="scientific">Jiangella alkaliphila</name>
    <dbReference type="NCBI Taxonomy" id="419479"/>
    <lineage>
        <taxon>Bacteria</taxon>
        <taxon>Bacillati</taxon>
        <taxon>Actinomycetota</taxon>
        <taxon>Actinomycetes</taxon>
        <taxon>Jiangellales</taxon>
        <taxon>Jiangellaceae</taxon>
        <taxon>Jiangella</taxon>
    </lineage>
</organism>
<dbReference type="PRINTS" id="PR00080">
    <property type="entry name" value="SDRFAMILY"/>
</dbReference>
<dbReference type="PANTHER" id="PTHR24321">
    <property type="entry name" value="DEHYDROGENASES, SHORT CHAIN"/>
    <property type="match status" value="1"/>
</dbReference>
<dbReference type="PROSITE" id="PS00061">
    <property type="entry name" value="ADH_SHORT"/>
    <property type="match status" value="1"/>
</dbReference>
<dbReference type="PRINTS" id="PR00081">
    <property type="entry name" value="GDHRDH"/>
</dbReference>
<reference evidence="4" key="1">
    <citation type="submission" date="2016-10" db="EMBL/GenBank/DDBJ databases">
        <authorList>
            <person name="Varghese N."/>
            <person name="Submissions S."/>
        </authorList>
    </citation>
    <scope>NUCLEOTIDE SEQUENCE [LARGE SCALE GENOMIC DNA]</scope>
    <source>
        <strain evidence="4">DSM 45079</strain>
    </source>
</reference>
<dbReference type="SUPFAM" id="SSF51735">
    <property type="entry name" value="NAD(P)-binding Rossmann-fold domains"/>
    <property type="match status" value="1"/>
</dbReference>
<evidence type="ECO:0000256" key="2">
    <source>
        <dbReference type="ARBA" id="ARBA00023002"/>
    </source>
</evidence>
<dbReference type="Proteomes" id="UP000182977">
    <property type="component" value="Chromosome I"/>
</dbReference>
<dbReference type="EMBL" id="LT629791">
    <property type="protein sequence ID" value="SDU62281.1"/>
    <property type="molecule type" value="Genomic_DNA"/>
</dbReference>
<dbReference type="InterPro" id="IPR036291">
    <property type="entry name" value="NAD(P)-bd_dom_sf"/>
</dbReference>
<keyword evidence="2" id="KW-0560">Oxidoreductase</keyword>
<dbReference type="Pfam" id="PF13561">
    <property type="entry name" value="adh_short_C2"/>
    <property type="match status" value="1"/>
</dbReference>
<dbReference type="FunFam" id="3.40.50.720:FF:000084">
    <property type="entry name" value="Short-chain dehydrogenase reductase"/>
    <property type="match status" value="1"/>
</dbReference>
<dbReference type="InterPro" id="IPR020904">
    <property type="entry name" value="Sc_DH/Rdtase_CS"/>
</dbReference>
<dbReference type="PANTHER" id="PTHR24321:SF8">
    <property type="entry name" value="ESTRADIOL 17-BETA-DEHYDROGENASE 8-RELATED"/>
    <property type="match status" value="1"/>
</dbReference>
<dbReference type="STRING" id="419479.SAMN04488563_3294"/>
<comment type="similarity">
    <text evidence="1">Belongs to the short-chain dehydrogenases/reductases (SDR) family.</text>
</comment>